<dbReference type="EMBL" id="BSOG01000002">
    <property type="protein sequence ID" value="GLR13110.1"/>
    <property type="molecule type" value="Genomic_DNA"/>
</dbReference>
<evidence type="ECO:0000313" key="2">
    <source>
        <dbReference type="Proteomes" id="UP001156706"/>
    </source>
</evidence>
<organism evidence="1 2">
    <name type="scientific">Chitinimonas prasina</name>
    <dbReference type="NCBI Taxonomy" id="1434937"/>
    <lineage>
        <taxon>Bacteria</taxon>
        <taxon>Pseudomonadati</taxon>
        <taxon>Pseudomonadota</taxon>
        <taxon>Betaproteobacteria</taxon>
        <taxon>Neisseriales</taxon>
        <taxon>Chitinibacteraceae</taxon>
        <taxon>Chitinimonas</taxon>
    </lineage>
</organism>
<dbReference type="InterPro" id="IPR035924">
    <property type="entry name" value="FlaG-like_sf"/>
</dbReference>
<dbReference type="RefSeq" id="WP_284196221.1">
    <property type="nucleotide sequence ID" value="NZ_BSOG01000002.1"/>
</dbReference>
<keyword evidence="2" id="KW-1185">Reference proteome</keyword>
<keyword evidence="1" id="KW-0282">Flagellum</keyword>
<dbReference type="PANTHER" id="PTHR37166:SF1">
    <property type="entry name" value="PROTEIN FLAG"/>
    <property type="match status" value="1"/>
</dbReference>
<gene>
    <name evidence="1" type="primary">flaG</name>
    <name evidence="1" type="ORF">GCM10007907_19000</name>
</gene>
<comment type="caution">
    <text evidence="1">The sequence shown here is derived from an EMBL/GenBank/DDBJ whole genome shotgun (WGS) entry which is preliminary data.</text>
</comment>
<dbReference type="PANTHER" id="PTHR37166">
    <property type="entry name" value="PROTEIN FLAG"/>
    <property type="match status" value="1"/>
</dbReference>
<accession>A0ABQ5YDV0</accession>
<sequence>MQIQTLSSATTLVGGASTTDAPVARNQYAASAGQAVEAVRVSADAVQAVRASIDPEDVKNAVENLNKTSAVFNNSLQFSIDDSTKLTVVKLIDKESEEVVRQIPTEEVLAIAKAIDKLQGLLIKEKA</sequence>
<keyword evidence="1" id="KW-0969">Cilium</keyword>
<dbReference type="InterPro" id="IPR005186">
    <property type="entry name" value="FlaG"/>
</dbReference>
<dbReference type="Pfam" id="PF03646">
    <property type="entry name" value="FlaG"/>
    <property type="match status" value="1"/>
</dbReference>
<dbReference type="Gene3D" id="3.30.160.170">
    <property type="entry name" value="FlaG-like"/>
    <property type="match status" value="1"/>
</dbReference>
<name>A0ABQ5YDV0_9NEIS</name>
<proteinExistence type="predicted"/>
<evidence type="ECO:0000313" key="1">
    <source>
        <dbReference type="EMBL" id="GLR13110.1"/>
    </source>
</evidence>
<dbReference type="SUPFAM" id="SSF160214">
    <property type="entry name" value="FlaG-like"/>
    <property type="match status" value="1"/>
</dbReference>
<reference evidence="2" key="1">
    <citation type="journal article" date="2019" name="Int. J. Syst. Evol. Microbiol.">
        <title>The Global Catalogue of Microorganisms (GCM) 10K type strain sequencing project: providing services to taxonomists for standard genome sequencing and annotation.</title>
        <authorList>
            <consortium name="The Broad Institute Genomics Platform"/>
            <consortium name="The Broad Institute Genome Sequencing Center for Infectious Disease"/>
            <person name="Wu L."/>
            <person name="Ma J."/>
        </authorList>
    </citation>
    <scope>NUCLEOTIDE SEQUENCE [LARGE SCALE GENOMIC DNA]</scope>
    <source>
        <strain evidence="2">NBRC 110044</strain>
    </source>
</reference>
<dbReference type="Proteomes" id="UP001156706">
    <property type="component" value="Unassembled WGS sequence"/>
</dbReference>
<protein>
    <submittedName>
        <fullName evidence="1">Flagellar protein FlaG</fullName>
    </submittedName>
</protein>
<keyword evidence="1" id="KW-0966">Cell projection</keyword>